<feature type="compositionally biased region" description="Polar residues" evidence="2">
    <location>
        <begin position="288"/>
        <end position="302"/>
    </location>
</feature>
<dbReference type="EMBL" id="JAUJFL010000001">
    <property type="protein sequence ID" value="KAK2614313.1"/>
    <property type="molecule type" value="Genomic_DNA"/>
</dbReference>
<keyword evidence="5" id="KW-1185">Reference proteome</keyword>
<dbReference type="PROSITE" id="PS50076">
    <property type="entry name" value="DNAJ_2"/>
    <property type="match status" value="1"/>
</dbReference>
<dbReference type="InterPro" id="IPR018253">
    <property type="entry name" value="DnaJ_domain_CS"/>
</dbReference>
<evidence type="ECO:0000313" key="5">
    <source>
        <dbReference type="Proteomes" id="UP001265746"/>
    </source>
</evidence>
<dbReference type="InterPro" id="IPR051938">
    <property type="entry name" value="Apopto_cytoskel_mod"/>
</dbReference>
<dbReference type="AlphaFoldDB" id="A0AAD9W957"/>
<dbReference type="SUPFAM" id="SSF46565">
    <property type="entry name" value="Chaperone J-domain"/>
    <property type="match status" value="1"/>
</dbReference>
<evidence type="ECO:0000256" key="1">
    <source>
        <dbReference type="ARBA" id="ARBA00023186"/>
    </source>
</evidence>
<feature type="region of interest" description="Disordered" evidence="2">
    <location>
        <begin position="488"/>
        <end position="554"/>
    </location>
</feature>
<feature type="compositionally biased region" description="Pro residues" evidence="2">
    <location>
        <begin position="180"/>
        <end position="193"/>
    </location>
</feature>
<dbReference type="PRINTS" id="PR00625">
    <property type="entry name" value="JDOMAIN"/>
</dbReference>
<feature type="compositionally biased region" description="Basic and acidic residues" evidence="2">
    <location>
        <begin position="259"/>
        <end position="270"/>
    </location>
</feature>
<evidence type="ECO:0000259" key="3">
    <source>
        <dbReference type="PROSITE" id="PS50076"/>
    </source>
</evidence>
<dbReference type="CDD" id="cd06257">
    <property type="entry name" value="DnaJ"/>
    <property type="match status" value="1"/>
</dbReference>
<dbReference type="Proteomes" id="UP001265746">
    <property type="component" value="Unassembled WGS sequence"/>
</dbReference>
<name>A0AAD9W957_PHOAM</name>
<dbReference type="Gene3D" id="1.10.287.110">
    <property type="entry name" value="DnaJ domain"/>
    <property type="match status" value="1"/>
</dbReference>
<dbReference type="PANTHER" id="PTHR44145:SF3">
    <property type="entry name" value="DNAJ HOMOLOG SUBFAMILY A MEMBER 3, MITOCHONDRIAL"/>
    <property type="match status" value="1"/>
</dbReference>
<comment type="caution">
    <text evidence="4">The sequence shown here is derived from an EMBL/GenBank/DDBJ whole genome shotgun (WGS) entry which is preliminary data.</text>
</comment>
<feature type="domain" description="J" evidence="3">
    <location>
        <begin position="9"/>
        <end position="75"/>
    </location>
</feature>
<proteinExistence type="predicted"/>
<dbReference type="PROSITE" id="PS00636">
    <property type="entry name" value="DNAJ_1"/>
    <property type="match status" value="1"/>
</dbReference>
<dbReference type="SMART" id="SM00271">
    <property type="entry name" value="DnaJ"/>
    <property type="match status" value="1"/>
</dbReference>
<protein>
    <recommendedName>
        <fullName evidence="3">J domain-containing protein</fullName>
    </recommendedName>
</protein>
<dbReference type="PANTHER" id="PTHR44145">
    <property type="entry name" value="DNAJ HOMOLOG SUBFAMILY A MEMBER 3, MITOCHONDRIAL"/>
    <property type="match status" value="1"/>
</dbReference>
<sequence>MVKIDVNQDYYADLELPPSVDAEAVKKQYRKLALKYHPDRNPGGEAEAGKRFQKIQAAYEVLTNPEQKQRYDTSRRSRFTGASGVKGNPWQDVTKNYPPPPRPPGFPQRPPPPKRPGSTTSADRYAQFAKDVPPTSPRSSRKPADATWKAWEEMRPGAKAKATSGQPSGSGTSARSSSAPKPPGAPPPVPPRSPQKQAKGSFGHRVNRGYTPQSPSGDEPSVANNNYFTTRTHTNLFSETSSAARARRREPSNPTPTSDFRDSTFMDTRQRTPYMSHGGEKLDPFQGASINRSRSTRETNTGPYRDGDGEDLPTSSARQRRASVPDNLDNDPNGKRRENSNVNGAAEPNISPDDFQSTSENQSRTQHEDANGEEGSKFFGVKFNHESFTDRHRFSRNSTDNINTRFVADESDASNWQFNAGSPVDETGRPAIPRSKSGSRVGRTSSFRTPSFRVPSAEPTNEGVPPQNSSFNPEEWSEKIGPQIFQTSAAQKANTARPIRNPSKKPKPVRMTAGTAGMVESDESSSGQDDNLKKPPTPGHANGINETASPNAMDIDPPMDYLTAKGVRNIPVEPSRPEWRAGDVKGMTTPGLTPGAVPQAGGSEDTEEFRASLSDLKNVEPFAQRPTGLDSFGDLKSTLPFQSGASGQAPVAKPGPKPTNLHLPVAPKPPNAPPAFAVAGLKPSAASWEKYAGEFYRYLTEWHKFDTKFCDHFHARNLEVQKKVTDPSWVKSRDATGIQEYLTWVEEDRQVRATWSQACDNHEMHIRMFMAHRDKMAK</sequence>
<feature type="compositionally biased region" description="Polar residues" evidence="2">
    <location>
        <begin position="210"/>
        <end position="242"/>
    </location>
</feature>
<feature type="region of interest" description="Disordered" evidence="2">
    <location>
        <begin position="61"/>
        <end position="377"/>
    </location>
</feature>
<feature type="compositionally biased region" description="Pro residues" evidence="2">
    <location>
        <begin position="97"/>
        <end position="115"/>
    </location>
</feature>
<feature type="compositionally biased region" description="Low complexity" evidence="2">
    <location>
        <begin position="169"/>
        <end position="179"/>
    </location>
</feature>
<feature type="compositionally biased region" description="Basic and acidic residues" evidence="2">
    <location>
        <begin position="365"/>
        <end position="376"/>
    </location>
</feature>
<organism evidence="4 5">
    <name type="scientific">Phomopsis amygdali</name>
    <name type="common">Fusicoccum amygdali</name>
    <dbReference type="NCBI Taxonomy" id="1214568"/>
    <lineage>
        <taxon>Eukaryota</taxon>
        <taxon>Fungi</taxon>
        <taxon>Dikarya</taxon>
        <taxon>Ascomycota</taxon>
        <taxon>Pezizomycotina</taxon>
        <taxon>Sordariomycetes</taxon>
        <taxon>Sordariomycetidae</taxon>
        <taxon>Diaporthales</taxon>
        <taxon>Diaporthaceae</taxon>
        <taxon>Diaporthe</taxon>
    </lineage>
</organism>
<feature type="region of interest" description="Disordered" evidence="2">
    <location>
        <begin position="639"/>
        <end position="661"/>
    </location>
</feature>
<evidence type="ECO:0000256" key="2">
    <source>
        <dbReference type="SAM" id="MobiDB-lite"/>
    </source>
</evidence>
<dbReference type="Pfam" id="PF00226">
    <property type="entry name" value="DnaJ"/>
    <property type="match status" value="1"/>
</dbReference>
<keyword evidence="1" id="KW-0143">Chaperone</keyword>
<feature type="compositionally biased region" description="Polar residues" evidence="2">
    <location>
        <begin position="354"/>
        <end position="364"/>
    </location>
</feature>
<accession>A0AAD9W957</accession>
<feature type="region of interest" description="Disordered" evidence="2">
    <location>
        <begin position="407"/>
        <end position="475"/>
    </location>
</feature>
<reference evidence="4" key="1">
    <citation type="submission" date="2023-06" db="EMBL/GenBank/DDBJ databases">
        <authorList>
            <person name="Noh H."/>
        </authorList>
    </citation>
    <scope>NUCLEOTIDE SEQUENCE</scope>
    <source>
        <strain evidence="4">DUCC20226</strain>
    </source>
</reference>
<evidence type="ECO:0000313" key="4">
    <source>
        <dbReference type="EMBL" id="KAK2614313.1"/>
    </source>
</evidence>
<feature type="region of interest" description="Disordered" evidence="2">
    <location>
        <begin position="572"/>
        <end position="603"/>
    </location>
</feature>
<feature type="compositionally biased region" description="Polar residues" evidence="2">
    <location>
        <begin position="436"/>
        <end position="449"/>
    </location>
</feature>
<dbReference type="InterPro" id="IPR036869">
    <property type="entry name" value="J_dom_sf"/>
</dbReference>
<gene>
    <name evidence="4" type="ORF">N8I77_001152</name>
</gene>
<dbReference type="InterPro" id="IPR001623">
    <property type="entry name" value="DnaJ_domain"/>
</dbReference>